<proteinExistence type="predicted"/>
<dbReference type="OrthoDB" id="1117598at2"/>
<dbReference type="RefSeq" id="WP_002704986.1">
    <property type="nucleotide sequence ID" value="NZ_AAWS01000072.1"/>
</dbReference>
<protein>
    <submittedName>
        <fullName evidence="1">Uncharacterized protein</fullName>
    </submittedName>
</protein>
<reference evidence="1 2" key="1">
    <citation type="submission" date="2007-01" db="EMBL/GenBank/DDBJ databases">
        <authorList>
            <person name="Haygood M."/>
            <person name="Podell S."/>
            <person name="Anderson C."/>
            <person name="Hopkinson B."/>
            <person name="Roe K."/>
            <person name="Barbeau K."/>
            <person name="Gaasterland T."/>
            <person name="Ferriera S."/>
            <person name="Johnson J."/>
            <person name="Kravitz S."/>
            <person name="Beeson K."/>
            <person name="Sutton G."/>
            <person name="Rogers Y.-H."/>
            <person name="Friedman R."/>
            <person name="Frazier M."/>
            <person name="Venter J.C."/>
        </authorList>
    </citation>
    <scope>NUCLEOTIDE SEQUENCE [LARGE SCALE GENOMIC DNA]</scope>
    <source>
        <strain evidence="1 2">ATCC 23134</strain>
    </source>
</reference>
<accession>A1ZZ40</accession>
<dbReference type="EMBL" id="AAWS01000072">
    <property type="protein sequence ID" value="EAY24362.1"/>
    <property type="molecule type" value="Genomic_DNA"/>
</dbReference>
<organism evidence="1 2">
    <name type="scientific">Microscilla marina ATCC 23134</name>
    <dbReference type="NCBI Taxonomy" id="313606"/>
    <lineage>
        <taxon>Bacteria</taxon>
        <taxon>Pseudomonadati</taxon>
        <taxon>Bacteroidota</taxon>
        <taxon>Cytophagia</taxon>
        <taxon>Cytophagales</taxon>
        <taxon>Microscillaceae</taxon>
        <taxon>Microscilla</taxon>
    </lineage>
</organism>
<dbReference type="AlphaFoldDB" id="A1ZZ40"/>
<name>A1ZZ40_MICM2</name>
<comment type="caution">
    <text evidence="1">The sequence shown here is derived from an EMBL/GenBank/DDBJ whole genome shotgun (WGS) entry which is preliminary data.</text>
</comment>
<dbReference type="Proteomes" id="UP000004095">
    <property type="component" value="Unassembled WGS sequence"/>
</dbReference>
<gene>
    <name evidence="1" type="ORF">M23134_02728</name>
</gene>
<keyword evidence="2" id="KW-1185">Reference proteome</keyword>
<evidence type="ECO:0000313" key="2">
    <source>
        <dbReference type="Proteomes" id="UP000004095"/>
    </source>
</evidence>
<sequence>MNKHIVFTKLYYLLIVPLLLHSCKSPLSDIEIDDPTLLSVNVNIDQDYDNNKTLKVAVKDKNGQAIELKNGFVVLNNKRLAYTNKRYVYHQLKFDDKDFQLTIQYNSNKSWTGKYGEKEGFPGFKTDEPVSNQYERHYQNKFTSKYTLTNVPFNKGQIVFCYDILRDKTQWIENK</sequence>
<evidence type="ECO:0000313" key="1">
    <source>
        <dbReference type="EMBL" id="EAY24362.1"/>
    </source>
</evidence>